<dbReference type="FunFam" id="3.40.50.2300:FF:000105">
    <property type="entry name" value="Low molecular weight phosphotyrosine protein"/>
    <property type="match status" value="1"/>
</dbReference>
<evidence type="ECO:0000313" key="10">
    <source>
        <dbReference type="EMBL" id="ODV66033.1"/>
    </source>
</evidence>
<dbReference type="CDD" id="cd16343">
    <property type="entry name" value="LMWPTP"/>
    <property type="match status" value="1"/>
</dbReference>
<name>A0A1E4RFL0_9ASCO</name>
<dbReference type="InterPro" id="IPR050438">
    <property type="entry name" value="LMW_PTPase"/>
</dbReference>
<dbReference type="EMBL" id="KV454543">
    <property type="protein sequence ID" value="ODV66033.1"/>
    <property type="molecule type" value="Genomic_DNA"/>
</dbReference>
<evidence type="ECO:0000256" key="1">
    <source>
        <dbReference type="ARBA" id="ARBA00000032"/>
    </source>
</evidence>
<evidence type="ECO:0000256" key="4">
    <source>
        <dbReference type="ARBA" id="ARBA00022490"/>
    </source>
</evidence>
<feature type="active site" description="Nucleophile" evidence="8">
    <location>
        <position position="18"/>
    </location>
</feature>
<evidence type="ECO:0000256" key="8">
    <source>
        <dbReference type="PIRSR" id="PIRSR617867-1"/>
    </source>
</evidence>
<dbReference type="AlphaFoldDB" id="A0A1E4RFL0"/>
<accession>A0A1E4RFL0</accession>
<dbReference type="GO" id="GO:0005737">
    <property type="term" value="C:cytoplasm"/>
    <property type="evidence" value="ECO:0007669"/>
    <property type="project" value="UniProtKB-SubCell"/>
</dbReference>
<evidence type="ECO:0000313" key="11">
    <source>
        <dbReference type="Proteomes" id="UP000095085"/>
    </source>
</evidence>
<feature type="domain" description="Phosphotyrosine protein phosphatase I" evidence="9">
    <location>
        <begin position="12"/>
        <end position="162"/>
    </location>
</feature>
<evidence type="ECO:0000259" key="9">
    <source>
        <dbReference type="SMART" id="SM00226"/>
    </source>
</evidence>
<evidence type="ECO:0000256" key="5">
    <source>
        <dbReference type="ARBA" id="ARBA00022801"/>
    </source>
</evidence>
<dbReference type="GO" id="GO:0004725">
    <property type="term" value="F:protein tyrosine phosphatase activity"/>
    <property type="evidence" value="ECO:0007669"/>
    <property type="project" value="UniProtKB-EC"/>
</dbReference>
<evidence type="ECO:0000256" key="3">
    <source>
        <dbReference type="ARBA" id="ARBA00011063"/>
    </source>
</evidence>
<proteinExistence type="inferred from homology"/>
<keyword evidence="6" id="KW-0904">Protein phosphatase</keyword>
<gene>
    <name evidence="10" type="ORF">HYPBUDRAFT_112286</name>
</gene>
<dbReference type="STRING" id="984485.A0A1E4RFL0"/>
<dbReference type="SUPFAM" id="SSF52788">
    <property type="entry name" value="Phosphotyrosine protein phosphatases I"/>
    <property type="match status" value="1"/>
</dbReference>
<feature type="active site" description="Proton donor" evidence="8">
    <location>
        <position position="136"/>
    </location>
</feature>
<dbReference type="Pfam" id="PF01451">
    <property type="entry name" value="LMWPc"/>
    <property type="match status" value="1"/>
</dbReference>
<comment type="subcellular location">
    <subcellularLocation>
        <location evidence="2">Cytoplasm</location>
    </subcellularLocation>
</comment>
<keyword evidence="4" id="KW-0963">Cytoplasm</keyword>
<protein>
    <submittedName>
        <fullName evidence="10">LMWPc-domain-containing protein</fullName>
    </submittedName>
</protein>
<dbReference type="OrthoDB" id="3388at2759"/>
<comment type="catalytic activity">
    <reaction evidence="7">
        <text>O-phospho-L-tyrosyl-[protein] + H2O = L-tyrosyl-[protein] + phosphate</text>
        <dbReference type="Rhea" id="RHEA:10684"/>
        <dbReference type="Rhea" id="RHEA-COMP:10136"/>
        <dbReference type="Rhea" id="RHEA-COMP:20101"/>
        <dbReference type="ChEBI" id="CHEBI:15377"/>
        <dbReference type="ChEBI" id="CHEBI:43474"/>
        <dbReference type="ChEBI" id="CHEBI:46858"/>
        <dbReference type="ChEBI" id="CHEBI:61978"/>
        <dbReference type="EC" id="3.1.3.48"/>
    </reaction>
</comment>
<dbReference type="InterPro" id="IPR017867">
    <property type="entry name" value="Tyr_phospatase_low_mol_wt"/>
</dbReference>
<keyword evidence="5" id="KW-0378">Hydrolase</keyword>
<organism evidence="10 11">
    <name type="scientific">Hyphopichia burtonii NRRL Y-1933</name>
    <dbReference type="NCBI Taxonomy" id="984485"/>
    <lineage>
        <taxon>Eukaryota</taxon>
        <taxon>Fungi</taxon>
        <taxon>Dikarya</taxon>
        <taxon>Ascomycota</taxon>
        <taxon>Saccharomycotina</taxon>
        <taxon>Pichiomycetes</taxon>
        <taxon>Debaryomycetaceae</taxon>
        <taxon>Hyphopichia</taxon>
    </lineage>
</organism>
<dbReference type="PRINTS" id="PR00719">
    <property type="entry name" value="LMWPTPASE"/>
</dbReference>
<evidence type="ECO:0000256" key="6">
    <source>
        <dbReference type="ARBA" id="ARBA00022912"/>
    </source>
</evidence>
<dbReference type="PANTHER" id="PTHR11717">
    <property type="entry name" value="LOW MOLECULAR WEIGHT PROTEIN TYROSINE PHOSPHATASE"/>
    <property type="match status" value="1"/>
</dbReference>
<dbReference type="Proteomes" id="UP000095085">
    <property type="component" value="Unassembled WGS sequence"/>
</dbReference>
<dbReference type="SMART" id="SM00226">
    <property type="entry name" value="LMWPc"/>
    <property type="match status" value="1"/>
</dbReference>
<feature type="active site" evidence="8">
    <location>
        <position position="24"/>
    </location>
</feature>
<sequence length="168" mass="19256">MAPLFKPEDKQLSVAFVCLGNICRSPMAEAVFKHKVKELGYSDYFKLIDSYGTIGFHSGDSPDSRSARTCRKHGVPVNHRSQKISPKDFTKFDYVIGMDESNLSDLHYMKPRDSKTQVSIFGKWRTDKSFEKVVADPYYGGTDGFEYNFRQVSHFSEEFLKQEIGELD</sequence>
<keyword evidence="11" id="KW-1185">Reference proteome</keyword>
<dbReference type="PANTHER" id="PTHR11717:SF7">
    <property type="entry name" value="LOW MOLECULAR WEIGHT PHOSPHOTYROSINE PROTEIN PHOSPHATASE"/>
    <property type="match status" value="1"/>
</dbReference>
<comment type="catalytic activity">
    <reaction evidence="1">
        <text>a phosphate monoester + H2O = an alcohol + phosphate</text>
        <dbReference type="Rhea" id="RHEA:15017"/>
        <dbReference type="ChEBI" id="CHEBI:15377"/>
        <dbReference type="ChEBI" id="CHEBI:30879"/>
        <dbReference type="ChEBI" id="CHEBI:43474"/>
        <dbReference type="ChEBI" id="CHEBI:67140"/>
        <dbReference type="EC" id="3.1.3.2"/>
    </reaction>
</comment>
<dbReference type="GeneID" id="30993444"/>
<dbReference type="InterPro" id="IPR036196">
    <property type="entry name" value="Ptyr_pPase_sf"/>
</dbReference>
<comment type="similarity">
    <text evidence="3">Belongs to the low molecular weight phosphotyrosine protein phosphatase family.</text>
</comment>
<evidence type="ECO:0000256" key="2">
    <source>
        <dbReference type="ARBA" id="ARBA00004496"/>
    </source>
</evidence>
<dbReference type="InterPro" id="IPR023485">
    <property type="entry name" value="Ptyr_pPase"/>
</dbReference>
<dbReference type="GO" id="GO:0003993">
    <property type="term" value="F:acid phosphatase activity"/>
    <property type="evidence" value="ECO:0007669"/>
    <property type="project" value="UniProtKB-EC"/>
</dbReference>
<dbReference type="RefSeq" id="XP_020075100.1">
    <property type="nucleotide sequence ID" value="XM_020218894.1"/>
</dbReference>
<reference evidence="11" key="1">
    <citation type="submission" date="2016-05" db="EMBL/GenBank/DDBJ databases">
        <title>Comparative genomics of biotechnologically important yeasts.</title>
        <authorList>
            <consortium name="DOE Joint Genome Institute"/>
            <person name="Riley R."/>
            <person name="Haridas S."/>
            <person name="Wolfe K.H."/>
            <person name="Lopes M.R."/>
            <person name="Hittinger C.T."/>
            <person name="Goker M."/>
            <person name="Salamov A."/>
            <person name="Wisecaver J."/>
            <person name="Long T.M."/>
            <person name="Aerts A.L."/>
            <person name="Barry K."/>
            <person name="Choi C."/>
            <person name="Clum A."/>
            <person name="Coughlan A.Y."/>
            <person name="Deshpande S."/>
            <person name="Douglass A.P."/>
            <person name="Hanson S.J."/>
            <person name="Klenk H.-P."/>
            <person name="Labutti K."/>
            <person name="Lapidus A."/>
            <person name="Lindquist E."/>
            <person name="Lipzen A."/>
            <person name="Meier-Kolthoff J.P."/>
            <person name="Ohm R.A."/>
            <person name="Otillar R.P."/>
            <person name="Pangilinan J."/>
            <person name="Peng Y."/>
            <person name="Rokas A."/>
            <person name="Rosa C.A."/>
            <person name="Scheuner C."/>
            <person name="Sibirny A.A."/>
            <person name="Slot J.C."/>
            <person name="Stielow J.B."/>
            <person name="Sun H."/>
            <person name="Kurtzman C.P."/>
            <person name="Blackwell M."/>
            <person name="Grigoriev I.V."/>
            <person name="Jeffries T.W."/>
        </authorList>
    </citation>
    <scope>NUCLEOTIDE SEQUENCE [LARGE SCALE GENOMIC DNA]</scope>
    <source>
        <strain evidence="11">NRRL Y-1933</strain>
    </source>
</reference>
<dbReference type="Gene3D" id="3.40.50.2300">
    <property type="match status" value="1"/>
</dbReference>
<evidence type="ECO:0000256" key="7">
    <source>
        <dbReference type="ARBA" id="ARBA00051722"/>
    </source>
</evidence>